<dbReference type="Proteomes" id="UP000672027">
    <property type="component" value="Chromosome"/>
</dbReference>
<proteinExistence type="predicted"/>
<dbReference type="Pfam" id="PF03781">
    <property type="entry name" value="FGE-sulfatase"/>
    <property type="match status" value="1"/>
</dbReference>
<dbReference type="PANTHER" id="PTHR23150:SF19">
    <property type="entry name" value="FORMYLGLYCINE-GENERATING ENZYME"/>
    <property type="match status" value="1"/>
</dbReference>
<protein>
    <submittedName>
        <fullName evidence="2">Formylglycine-generating enzyme family protein</fullName>
    </submittedName>
</protein>
<dbReference type="Gene3D" id="3.90.1580.10">
    <property type="entry name" value="paralog of FGE (formylglycine-generating enzyme)"/>
    <property type="match status" value="1"/>
</dbReference>
<dbReference type="EMBL" id="CP072800">
    <property type="protein sequence ID" value="QTR51861.1"/>
    <property type="molecule type" value="Genomic_DNA"/>
</dbReference>
<keyword evidence="3" id="KW-1185">Reference proteome</keyword>
<gene>
    <name evidence="2" type="ORF">J8380_14950</name>
</gene>
<dbReference type="SUPFAM" id="SSF56436">
    <property type="entry name" value="C-type lectin-like"/>
    <property type="match status" value="1"/>
</dbReference>
<evidence type="ECO:0000313" key="3">
    <source>
        <dbReference type="Proteomes" id="UP000672027"/>
    </source>
</evidence>
<reference evidence="2 3" key="1">
    <citation type="submission" date="2021-04" db="EMBL/GenBank/DDBJ databases">
        <title>Genomics, taxonomy and metabolism of representatives of sulfur bacteria of the genus Thiothrix: Thiothrix fructosivorans QT, Thiothrix unzii A1T and three new species, Thiothrix subterranea sp. nov., Thiothrix litoralis sp. nov. and 'Candidatus Thiothrix anitrata' sp. nov.</title>
        <authorList>
            <person name="Ravin N.V."/>
            <person name="Smolyakov D."/>
            <person name="Rudenko T.S."/>
            <person name="Mardanov A.V."/>
            <person name="Beletsky A.V."/>
            <person name="Markov N.D."/>
            <person name="Fomenkov A.I."/>
            <person name="Roberts R.J."/>
            <person name="Karnachuk O.V."/>
            <person name="Novikov A."/>
            <person name="Grabovich M.Y."/>
        </authorList>
    </citation>
    <scope>NUCLEOTIDE SEQUENCE [LARGE SCALE GENOMIC DNA]</scope>
    <source>
        <strain evidence="2 3">A52</strain>
    </source>
</reference>
<organism evidence="2 3">
    <name type="scientific">Candidatus Thiothrix anitrata</name>
    <dbReference type="NCBI Taxonomy" id="2823902"/>
    <lineage>
        <taxon>Bacteria</taxon>
        <taxon>Pseudomonadati</taxon>
        <taxon>Pseudomonadota</taxon>
        <taxon>Gammaproteobacteria</taxon>
        <taxon>Thiotrichales</taxon>
        <taxon>Thiotrichaceae</taxon>
        <taxon>Thiothrix</taxon>
    </lineage>
</organism>
<dbReference type="PANTHER" id="PTHR23150">
    <property type="entry name" value="SULFATASE MODIFYING FACTOR 1, 2"/>
    <property type="match status" value="1"/>
</dbReference>
<evidence type="ECO:0000259" key="1">
    <source>
        <dbReference type="Pfam" id="PF03781"/>
    </source>
</evidence>
<sequence>MRQHTIFPAAFPESWASDWGEDEYGLWMGFTYKGVRHDFRWIEPGTFTMGSPKNEPERDDDETQHEVTLTQGFWLAETTVTQALWKVVMGDDPSSFKGEHLPVEQVSWEDAQRFIAKMNGMKPELQMCLPTEAQWEYCCRAGTTTPFYFGEQISSALVNFDGTEPYNNGRKSEYRRQTVEVKLLPPNDWGLYGMHGNVLEWCQDWFGDYPVQPIDDPQGAETGSARVLRGGSWFSHGSKHCRSASRFNYDTSLRFYSFGFRLALGHRAVQSGQ</sequence>
<accession>A0ABX7X9G5</accession>
<dbReference type="InterPro" id="IPR051043">
    <property type="entry name" value="Sulfatase_Mod_Factor_Kinase"/>
</dbReference>
<name>A0ABX7X9G5_9GAMM</name>
<dbReference type="InterPro" id="IPR005532">
    <property type="entry name" value="SUMF_dom"/>
</dbReference>
<dbReference type="InterPro" id="IPR016187">
    <property type="entry name" value="CTDL_fold"/>
</dbReference>
<evidence type="ECO:0000313" key="2">
    <source>
        <dbReference type="EMBL" id="QTR51861.1"/>
    </source>
</evidence>
<feature type="domain" description="Sulfatase-modifying factor enzyme-like" evidence="1">
    <location>
        <begin position="41"/>
        <end position="263"/>
    </location>
</feature>
<dbReference type="InterPro" id="IPR042095">
    <property type="entry name" value="SUMF_sf"/>
</dbReference>